<dbReference type="Gene3D" id="3.30.9.10">
    <property type="entry name" value="D-Amino Acid Oxidase, subunit A, domain 2"/>
    <property type="match status" value="1"/>
</dbReference>
<dbReference type="PANTHER" id="PTHR42720">
    <property type="entry name" value="GLYCEROL-3-PHOSPHATE DEHYDROGENASE"/>
    <property type="match status" value="1"/>
</dbReference>
<reference evidence="3 4" key="1">
    <citation type="submission" date="2016-10" db="EMBL/GenBank/DDBJ databases">
        <authorList>
            <person name="Varghese N."/>
            <person name="Submissions S."/>
        </authorList>
    </citation>
    <scope>NUCLEOTIDE SEQUENCE [LARGE SCALE GENOMIC DNA]</scope>
    <source>
        <strain evidence="3 4">DSM 9169</strain>
    </source>
</reference>
<feature type="domain" description="FAD dependent oxidoreductase" evidence="1">
    <location>
        <begin position="6"/>
        <end position="352"/>
    </location>
</feature>
<dbReference type="InterPro" id="IPR041854">
    <property type="entry name" value="BFD-like_2Fe2S-bd_dom_sf"/>
</dbReference>
<accession>A0ABY0V5P6</accession>
<evidence type="ECO:0000259" key="1">
    <source>
        <dbReference type="Pfam" id="PF01266"/>
    </source>
</evidence>
<dbReference type="InterPro" id="IPR007419">
    <property type="entry name" value="BFD-like_2Fe2S-bd_dom"/>
</dbReference>
<gene>
    <name evidence="3" type="ORF">SAMN04489714_0456</name>
</gene>
<name>A0ABY0V5P6_9ACTO</name>
<evidence type="ECO:0000313" key="3">
    <source>
        <dbReference type="EMBL" id="SDT87655.1"/>
    </source>
</evidence>
<dbReference type="InterPro" id="IPR052745">
    <property type="entry name" value="G3P_Oxidase/Oxidoreductase"/>
</dbReference>
<dbReference type="Gene3D" id="3.50.50.60">
    <property type="entry name" value="FAD/NAD(P)-binding domain"/>
    <property type="match status" value="1"/>
</dbReference>
<proteinExistence type="predicted"/>
<sequence>MSNDYDIAVIGAGVVGSAIARAFAGTKYSVALVDSREDVVEGTSKANTALLHTGYDASPGTLEAQLVARGYHLTREYCAEAGVGVDTTGAILVAWDDEQAESLPSLKEKAEKNGYTETYIISPEEVYEQIPDLGPGATGGLVVPGESVIDAWSVPIGYATDAVCRGAKLLLNHKVLSIDVGSEYTKLETTQGPLRARWVVNAAGLGSDGVDAMFGYDRLKVHPRRGELLVFDKLSRPLTDKIILAAPSKAGKGVLISPTAFGNLMLGPTSEDMTDKTDTSTTEEGFEFLYEKGSRIMPKLLKEEVTAAYAGLRAANNQKDYLIEVDDSKRYIIAAAIRSTGLTSALAVAEYVFSLMEKSGLDLTMREDLPPTYKMPPLAESLTRPFEDDEKIACDSQYGEVVCFCERVTRGELRDAFQSPIPPTTLFGLRRRTRAMNGRCQGFFCGAKVQAIFDELAGGNNE</sequence>
<dbReference type="PANTHER" id="PTHR42720:SF1">
    <property type="entry name" value="GLYCEROL 3-PHOSPHATE OXIDASE"/>
    <property type="match status" value="1"/>
</dbReference>
<dbReference type="Pfam" id="PF04324">
    <property type="entry name" value="Fer2_BFD"/>
    <property type="match status" value="1"/>
</dbReference>
<protein>
    <submittedName>
        <fullName evidence="3">Glycerol-3-phosphate dehydrogenase</fullName>
    </submittedName>
</protein>
<dbReference type="RefSeq" id="WP_092648299.1">
    <property type="nucleotide sequence ID" value="NZ_LT629792.1"/>
</dbReference>
<keyword evidence="4" id="KW-1185">Reference proteome</keyword>
<dbReference type="EMBL" id="LT629792">
    <property type="protein sequence ID" value="SDT87655.1"/>
    <property type="molecule type" value="Genomic_DNA"/>
</dbReference>
<dbReference type="SUPFAM" id="SSF54373">
    <property type="entry name" value="FAD-linked reductases, C-terminal domain"/>
    <property type="match status" value="1"/>
</dbReference>
<evidence type="ECO:0000259" key="2">
    <source>
        <dbReference type="Pfam" id="PF04324"/>
    </source>
</evidence>
<dbReference type="Proteomes" id="UP000198976">
    <property type="component" value="Chromosome I"/>
</dbReference>
<dbReference type="Pfam" id="PF01266">
    <property type="entry name" value="DAO"/>
    <property type="match status" value="1"/>
</dbReference>
<dbReference type="InterPro" id="IPR036188">
    <property type="entry name" value="FAD/NAD-bd_sf"/>
</dbReference>
<dbReference type="InterPro" id="IPR006076">
    <property type="entry name" value="FAD-dep_OxRdtase"/>
</dbReference>
<dbReference type="CDD" id="cd19946">
    <property type="entry name" value="GlpA-like_Fer2_BFD-like"/>
    <property type="match status" value="1"/>
</dbReference>
<evidence type="ECO:0000313" key="4">
    <source>
        <dbReference type="Proteomes" id="UP000198976"/>
    </source>
</evidence>
<dbReference type="SUPFAM" id="SSF51905">
    <property type="entry name" value="FAD/NAD(P)-binding domain"/>
    <property type="match status" value="1"/>
</dbReference>
<feature type="domain" description="BFD-like [2Fe-2S]-binding" evidence="2">
    <location>
        <begin position="401"/>
        <end position="455"/>
    </location>
</feature>
<dbReference type="Gene3D" id="1.10.10.1100">
    <property type="entry name" value="BFD-like [2Fe-2S]-binding domain"/>
    <property type="match status" value="1"/>
</dbReference>
<organism evidence="3 4">
    <name type="scientific">Schaalia radingae</name>
    <dbReference type="NCBI Taxonomy" id="131110"/>
    <lineage>
        <taxon>Bacteria</taxon>
        <taxon>Bacillati</taxon>
        <taxon>Actinomycetota</taxon>
        <taxon>Actinomycetes</taxon>
        <taxon>Actinomycetales</taxon>
        <taxon>Actinomycetaceae</taxon>
        <taxon>Schaalia</taxon>
    </lineage>
</organism>